<dbReference type="KEGG" id="copr:Cop2CBH44_05090"/>
<organism evidence="1 2">
    <name type="scientific">Coprobacter secundus subsp. similis</name>
    <dbReference type="NCBI Taxonomy" id="2751153"/>
    <lineage>
        <taxon>Bacteria</taxon>
        <taxon>Pseudomonadati</taxon>
        <taxon>Bacteroidota</taxon>
        <taxon>Bacteroidia</taxon>
        <taxon>Bacteroidales</taxon>
        <taxon>Barnesiellaceae</taxon>
        <taxon>Coprobacter</taxon>
    </lineage>
</organism>
<keyword evidence="2" id="KW-1185">Reference proteome</keyword>
<dbReference type="Proteomes" id="UP000594042">
    <property type="component" value="Chromosome"/>
</dbReference>
<name>A0A7G1HR81_9BACT</name>
<reference evidence="2" key="1">
    <citation type="submission" date="2020-07" db="EMBL/GenBank/DDBJ databases">
        <title>Complete genome sequencing of Coprobacter sp. strain 2CBH44.</title>
        <authorList>
            <person name="Sakamoto M."/>
            <person name="Murakami T."/>
            <person name="Mori H."/>
        </authorList>
    </citation>
    <scope>NUCLEOTIDE SEQUENCE [LARGE SCALE GENOMIC DNA]</scope>
    <source>
        <strain evidence="2">2CBH44</strain>
    </source>
</reference>
<dbReference type="EMBL" id="AP023322">
    <property type="protein sequence ID" value="BCI62156.1"/>
    <property type="molecule type" value="Genomic_DNA"/>
</dbReference>
<evidence type="ECO:0000313" key="1">
    <source>
        <dbReference type="EMBL" id="BCI62156.1"/>
    </source>
</evidence>
<protein>
    <submittedName>
        <fullName evidence="1">Uncharacterized protein</fullName>
    </submittedName>
</protein>
<dbReference type="AlphaFoldDB" id="A0A7G1HR81"/>
<proteinExistence type="predicted"/>
<evidence type="ECO:0000313" key="2">
    <source>
        <dbReference type="Proteomes" id="UP000594042"/>
    </source>
</evidence>
<sequence>MSQQDDLFDYDEGDSVKFIRNYLPQELKEKFSDDDINYIIDLIYEYYEEKGFMDDEADDEVNIDEDELIDYVIKNAKRNGFTNFEPDEIQFVVQGELGYCDSLGMFEE</sequence>
<dbReference type="RefSeq" id="WP_021930499.1">
    <property type="nucleotide sequence ID" value="NZ_AP023322.1"/>
</dbReference>
<accession>A0A7G1HR81</accession>
<gene>
    <name evidence="1" type="ORF">Cop2CBH44_05090</name>
</gene>